<dbReference type="InterPro" id="IPR004838">
    <property type="entry name" value="NHTrfase_class1_PyrdxlP-BS"/>
</dbReference>
<dbReference type="InterPro" id="IPR004839">
    <property type="entry name" value="Aminotransferase_I/II_large"/>
</dbReference>
<evidence type="ECO:0000256" key="4">
    <source>
        <dbReference type="ARBA" id="ARBA00022679"/>
    </source>
</evidence>
<evidence type="ECO:0000313" key="8">
    <source>
        <dbReference type="EMBL" id="RSX49885.1"/>
    </source>
</evidence>
<dbReference type="GO" id="GO:0008483">
    <property type="term" value="F:transaminase activity"/>
    <property type="evidence" value="ECO:0007669"/>
    <property type="project" value="UniProtKB-KW"/>
</dbReference>
<dbReference type="CDD" id="cd00609">
    <property type="entry name" value="AAT_like"/>
    <property type="match status" value="1"/>
</dbReference>
<feature type="domain" description="Aminotransferase class I/classII large" evidence="7">
    <location>
        <begin position="28"/>
        <end position="377"/>
    </location>
</feature>
<dbReference type="Proteomes" id="UP000288052">
    <property type="component" value="Unassembled WGS sequence"/>
</dbReference>
<keyword evidence="9" id="KW-1185">Reference proteome</keyword>
<keyword evidence="4 6" id="KW-0808">Transferase</keyword>
<dbReference type="Gene3D" id="3.40.640.10">
    <property type="entry name" value="Type I PLP-dependent aspartate aminotransferase-like (Major domain)"/>
    <property type="match status" value="1"/>
</dbReference>
<dbReference type="GO" id="GO:0006520">
    <property type="term" value="P:amino acid metabolic process"/>
    <property type="evidence" value="ECO:0007669"/>
    <property type="project" value="InterPro"/>
</dbReference>
<dbReference type="InterPro" id="IPR015421">
    <property type="entry name" value="PyrdxlP-dep_Trfase_major"/>
</dbReference>
<dbReference type="EMBL" id="QXGI01000001">
    <property type="protein sequence ID" value="RSX49885.1"/>
    <property type="molecule type" value="Genomic_DNA"/>
</dbReference>
<dbReference type="RefSeq" id="WP_126031387.1">
    <property type="nucleotide sequence ID" value="NZ_QXGI01000001.1"/>
</dbReference>
<proteinExistence type="inferred from homology"/>
<evidence type="ECO:0000313" key="9">
    <source>
        <dbReference type="Proteomes" id="UP000288052"/>
    </source>
</evidence>
<name>A0A430FAN2_9BIFI</name>
<comment type="caution">
    <text evidence="8">The sequence shown here is derived from an EMBL/GenBank/DDBJ whole genome shotgun (WGS) entry which is preliminary data.</text>
</comment>
<dbReference type="Pfam" id="PF00155">
    <property type="entry name" value="Aminotran_1_2"/>
    <property type="match status" value="1"/>
</dbReference>
<keyword evidence="3 6" id="KW-0032">Aminotransferase</keyword>
<dbReference type="InterPro" id="IPR015422">
    <property type="entry name" value="PyrdxlP-dep_Trfase_small"/>
</dbReference>
<keyword evidence="5" id="KW-0663">Pyridoxal phosphate</keyword>
<dbReference type="EC" id="2.6.1.-" evidence="6"/>
<reference evidence="8 9" key="1">
    <citation type="submission" date="2018-09" db="EMBL/GenBank/DDBJ databases">
        <title>Characterization of the phylogenetic diversity of five novel species belonging to the genus Bifidobacterium.</title>
        <authorList>
            <person name="Lugli G.A."/>
            <person name="Duranti S."/>
            <person name="Milani C."/>
        </authorList>
    </citation>
    <scope>NUCLEOTIDE SEQUENCE [LARGE SCALE GENOMIC DNA]</scope>
    <source>
        <strain evidence="8 9">2020B</strain>
    </source>
</reference>
<comment type="cofactor">
    <cofactor evidence="1 6">
        <name>pyridoxal 5'-phosphate</name>
        <dbReference type="ChEBI" id="CHEBI:597326"/>
    </cofactor>
</comment>
<comment type="similarity">
    <text evidence="2 6">Belongs to the class-I pyridoxal-phosphate-dependent aminotransferase family.</text>
</comment>
<dbReference type="FunFam" id="3.40.640.10:FF:000033">
    <property type="entry name" value="Aspartate aminotransferase"/>
    <property type="match status" value="1"/>
</dbReference>
<evidence type="ECO:0000256" key="6">
    <source>
        <dbReference type="RuleBase" id="RU000481"/>
    </source>
</evidence>
<dbReference type="SUPFAM" id="SSF53383">
    <property type="entry name" value="PLP-dependent transferases"/>
    <property type="match status" value="1"/>
</dbReference>
<dbReference type="AlphaFoldDB" id="A0A430FAN2"/>
<evidence type="ECO:0000259" key="7">
    <source>
        <dbReference type="Pfam" id="PF00155"/>
    </source>
</evidence>
<dbReference type="OrthoDB" id="9763453at2"/>
<accession>A0A430FAN2</accession>
<dbReference type="PANTHER" id="PTHR46383">
    <property type="entry name" value="ASPARTATE AMINOTRANSFERASE"/>
    <property type="match status" value="1"/>
</dbReference>
<dbReference type="InterPro" id="IPR015424">
    <property type="entry name" value="PyrdxlP-dep_Trfase"/>
</dbReference>
<dbReference type="GO" id="GO:0030170">
    <property type="term" value="F:pyridoxal phosphate binding"/>
    <property type="evidence" value="ECO:0007669"/>
    <property type="project" value="InterPro"/>
</dbReference>
<evidence type="ECO:0000256" key="1">
    <source>
        <dbReference type="ARBA" id="ARBA00001933"/>
    </source>
</evidence>
<dbReference type="PANTHER" id="PTHR46383:SF3">
    <property type="entry name" value="ASPARTATE AMINOTRANSFERASE-RELATED"/>
    <property type="match status" value="1"/>
</dbReference>
<evidence type="ECO:0000256" key="3">
    <source>
        <dbReference type="ARBA" id="ARBA00022576"/>
    </source>
</evidence>
<protein>
    <recommendedName>
        <fullName evidence="6">Aminotransferase</fullName>
        <ecNumber evidence="6">2.6.1.-</ecNumber>
    </recommendedName>
</protein>
<gene>
    <name evidence="8" type="ORF">D2E22_0346</name>
</gene>
<evidence type="ECO:0000256" key="2">
    <source>
        <dbReference type="ARBA" id="ARBA00007441"/>
    </source>
</evidence>
<evidence type="ECO:0000256" key="5">
    <source>
        <dbReference type="ARBA" id="ARBA00022898"/>
    </source>
</evidence>
<dbReference type="InterPro" id="IPR050596">
    <property type="entry name" value="AspAT/PAT-like"/>
</dbReference>
<sequence length="387" mass="43017">MKPINRAIEALKPSGIRKYFDLANSMEDVISLGVGEPDFDTPWHISASAVESFKEGHTHYTANRGLIALRRQIANYYRNRYGIDYDPESQILVTVGGSEAVDLCCRTLIEPGDEVIVLDPNYVAYEPAITMAGGVPVRIGLTQEHDFKLLPEDLEAAIGERTKAIILNFPSNPTGGVMSRDDYARIVPIIRESGIYVISDEIYSELLFEGEFCSPANFEEIRDQVLVINGFSKAFAMTGWRLGYLLSNPQLSAQLTKVHQFVIMSAPTAAQYAAIEALEHGMPDIAAMRREYEARRNLICTRLNRMGLTTNVPKGTFYVFANITSSGLSSDEFCVRLLEEQRVAVVPGTAFGESGEGFVRISYATSMEHIKEACSRIESFLESLRNE</sequence>
<dbReference type="Gene3D" id="3.90.1150.10">
    <property type="entry name" value="Aspartate Aminotransferase, domain 1"/>
    <property type="match status" value="1"/>
</dbReference>
<organism evidence="8 9">
    <name type="scientific">Bifidobacterium castoris</name>
    <dbReference type="NCBI Taxonomy" id="2306972"/>
    <lineage>
        <taxon>Bacteria</taxon>
        <taxon>Bacillati</taxon>
        <taxon>Actinomycetota</taxon>
        <taxon>Actinomycetes</taxon>
        <taxon>Bifidobacteriales</taxon>
        <taxon>Bifidobacteriaceae</taxon>
        <taxon>Bifidobacterium</taxon>
    </lineage>
</organism>
<dbReference type="PROSITE" id="PS00105">
    <property type="entry name" value="AA_TRANSFER_CLASS_1"/>
    <property type="match status" value="1"/>
</dbReference>